<dbReference type="CDD" id="cd18773">
    <property type="entry name" value="PDC1_HK_sensor"/>
    <property type="match status" value="1"/>
</dbReference>
<protein>
    <submittedName>
        <fullName evidence="1">Uncharacterized protein</fullName>
    </submittedName>
</protein>
<reference evidence="1" key="1">
    <citation type="submission" date="2018-06" db="EMBL/GenBank/DDBJ databases">
        <authorList>
            <person name="Zhirakovskaya E."/>
        </authorList>
    </citation>
    <scope>NUCLEOTIDE SEQUENCE</scope>
</reference>
<accession>A0A3B1A7N6</accession>
<dbReference type="EMBL" id="UOFR01000036">
    <property type="protein sequence ID" value="VAW96093.1"/>
    <property type="molecule type" value="Genomic_DNA"/>
</dbReference>
<dbReference type="AlphaFoldDB" id="A0A3B1A7N6"/>
<dbReference type="InterPro" id="IPR029151">
    <property type="entry name" value="Sensor-like_sf"/>
</dbReference>
<name>A0A3B1A7N6_9ZZZZ</name>
<organism evidence="1">
    <name type="scientific">hydrothermal vent metagenome</name>
    <dbReference type="NCBI Taxonomy" id="652676"/>
    <lineage>
        <taxon>unclassified sequences</taxon>
        <taxon>metagenomes</taxon>
        <taxon>ecological metagenomes</taxon>
    </lineage>
</organism>
<dbReference type="SUPFAM" id="SSF103190">
    <property type="entry name" value="Sensory domain-like"/>
    <property type="match status" value="1"/>
</dbReference>
<gene>
    <name evidence="1" type="ORF">MNBD_GAMMA21-2247</name>
</gene>
<dbReference type="Gene3D" id="3.30.450.20">
    <property type="entry name" value="PAS domain"/>
    <property type="match status" value="1"/>
</dbReference>
<sequence length="322" mass="36703">MFKETVSSKKKFLSGLIKAPMTQIEHQSALLWSDCAELTEYLADSLCRLPHCQLLYAINPDGTQYTGNITRYGIDESWQNQDLSERPYMSANLPYRGLILSAAYLSQRSMQPCMTVVQAINIRGQLLGFIAADFHLKDLPIMNTSTLQRMHSQNSRHHPVSGVDTKHGRAANSAADTNIDYLIYALSTMMQEHGIFHSQIHFNSDRCHLWSENDSHQYHLHSISQIMSSELLSKYPARDYHSRNCVALEKIPLVFAQFKAIRQADDRIYLRSGSLNLVNGLVGLSFSCDGSHYLPVDDFLNHDLGYWLNQNQMDEYPVLEQN</sequence>
<proteinExistence type="predicted"/>
<evidence type="ECO:0000313" key="1">
    <source>
        <dbReference type="EMBL" id="VAW96093.1"/>
    </source>
</evidence>